<feature type="region of interest" description="Disordered" evidence="1">
    <location>
        <begin position="236"/>
        <end position="297"/>
    </location>
</feature>
<gene>
    <name evidence="2" type="ORF">BU14_0332s0025</name>
</gene>
<dbReference type="Proteomes" id="UP000218209">
    <property type="component" value="Unassembled WGS sequence"/>
</dbReference>
<reference evidence="2 3" key="1">
    <citation type="submission" date="2017-03" db="EMBL/GenBank/DDBJ databases">
        <title>WGS assembly of Porphyra umbilicalis.</title>
        <authorList>
            <person name="Brawley S.H."/>
            <person name="Blouin N.A."/>
            <person name="Ficko-Blean E."/>
            <person name="Wheeler G.L."/>
            <person name="Lohr M."/>
            <person name="Goodson H.V."/>
            <person name="Jenkins J.W."/>
            <person name="Blaby-Haas C.E."/>
            <person name="Helliwell K.E."/>
            <person name="Chan C."/>
            <person name="Marriage T."/>
            <person name="Bhattacharya D."/>
            <person name="Klein A.S."/>
            <person name="Badis Y."/>
            <person name="Brodie J."/>
            <person name="Cao Y."/>
            <person name="Collen J."/>
            <person name="Dittami S.M."/>
            <person name="Gachon C.M."/>
            <person name="Green B.R."/>
            <person name="Karpowicz S."/>
            <person name="Kim J.W."/>
            <person name="Kudahl U."/>
            <person name="Lin S."/>
            <person name="Michel G."/>
            <person name="Mittag M."/>
            <person name="Olson B.J."/>
            <person name="Pangilinan J."/>
            <person name="Peng Y."/>
            <person name="Qiu H."/>
            <person name="Shu S."/>
            <person name="Singer J.T."/>
            <person name="Smith A.G."/>
            <person name="Sprecher B.N."/>
            <person name="Wagner V."/>
            <person name="Wang W."/>
            <person name="Wang Z.-Y."/>
            <person name="Yan J."/>
            <person name="Yarish C."/>
            <person name="Zoeuner-Riek S."/>
            <person name="Zhuang Y."/>
            <person name="Zou Y."/>
            <person name="Lindquist E.A."/>
            <person name="Grimwood J."/>
            <person name="Barry K."/>
            <person name="Rokhsar D.S."/>
            <person name="Schmutz J."/>
            <person name="Stiller J.W."/>
            <person name="Grossman A.R."/>
            <person name="Prochnik S.E."/>
        </authorList>
    </citation>
    <scope>NUCLEOTIDE SEQUENCE [LARGE SCALE GENOMIC DNA]</scope>
    <source>
        <strain evidence="2">4086291</strain>
    </source>
</reference>
<dbReference type="InterPro" id="IPR046357">
    <property type="entry name" value="PPIase_dom_sf"/>
</dbReference>
<proteinExistence type="predicted"/>
<accession>A0A1X6NZ51</accession>
<sequence>MASLAQDPMATFVPVTPDGSVRKRTIRAGADDRVGTPTKMTIHYSIRVTPTVGSPPPAPAAVSAGAAPVPVPAPIVLEDSRTRRRLRGGPLTFTPGSSALLPGVEALAASLGTGEVALGLLSPAAAFGSSPALRRRRPALAASTLLVTIECVAVDRAVSLADLLTLPPPARLGVIRRTVRKGDAATSCGEAAAAYLHALAFLDFAQVATPATSGRGAQASAEAVVKAPAGAPALSPTGVLPATPEPCSSCSDGEGAPSFSDITSDVASSDEDEMGSPRSRPPPVVRSLFGKPAATGPRSSLVDVFPTRADSAAVARSAVFEEVAVLRLTACIGLAKANAVAGEWAAVRHAATAALSSCPASTEARHYLGVADDAQAAV</sequence>
<evidence type="ECO:0000313" key="2">
    <source>
        <dbReference type="EMBL" id="OSX73673.1"/>
    </source>
</evidence>
<evidence type="ECO:0000313" key="3">
    <source>
        <dbReference type="Proteomes" id="UP000218209"/>
    </source>
</evidence>
<dbReference type="AlphaFoldDB" id="A0A1X6NZ51"/>
<dbReference type="Gene3D" id="3.10.50.40">
    <property type="match status" value="1"/>
</dbReference>
<dbReference type="GO" id="GO:0003755">
    <property type="term" value="F:peptidyl-prolyl cis-trans isomerase activity"/>
    <property type="evidence" value="ECO:0007669"/>
    <property type="project" value="InterPro"/>
</dbReference>
<name>A0A1X6NZ51_PORUM</name>
<evidence type="ECO:0000256" key="1">
    <source>
        <dbReference type="SAM" id="MobiDB-lite"/>
    </source>
</evidence>
<organism evidence="2 3">
    <name type="scientific">Porphyra umbilicalis</name>
    <name type="common">Purple laver</name>
    <name type="synonym">Red alga</name>
    <dbReference type="NCBI Taxonomy" id="2786"/>
    <lineage>
        <taxon>Eukaryota</taxon>
        <taxon>Rhodophyta</taxon>
        <taxon>Bangiophyceae</taxon>
        <taxon>Bangiales</taxon>
        <taxon>Bangiaceae</taxon>
        <taxon>Porphyra</taxon>
    </lineage>
</organism>
<dbReference type="EMBL" id="KV918984">
    <property type="protein sequence ID" value="OSX73673.1"/>
    <property type="molecule type" value="Genomic_DNA"/>
</dbReference>
<keyword evidence="3" id="KW-1185">Reference proteome</keyword>
<protein>
    <submittedName>
        <fullName evidence="2">Uncharacterized protein</fullName>
    </submittedName>
</protein>